<dbReference type="EMBL" id="CM001368">
    <property type="protein sequence ID" value="EHJ46635.1"/>
    <property type="molecule type" value="Genomic_DNA"/>
</dbReference>
<dbReference type="PROSITE" id="PS50887">
    <property type="entry name" value="GGDEF"/>
    <property type="match status" value="1"/>
</dbReference>
<dbReference type="InterPro" id="IPR050469">
    <property type="entry name" value="Diguanylate_Cyclase"/>
</dbReference>
<dbReference type="InterPro" id="IPR043128">
    <property type="entry name" value="Rev_trsase/Diguanyl_cyclase"/>
</dbReference>
<comment type="catalytic activity">
    <reaction evidence="2">
        <text>2 GTP = 3',3'-c-di-GMP + 2 diphosphate</text>
        <dbReference type="Rhea" id="RHEA:24898"/>
        <dbReference type="ChEBI" id="CHEBI:33019"/>
        <dbReference type="ChEBI" id="CHEBI:37565"/>
        <dbReference type="ChEBI" id="CHEBI:58805"/>
        <dbReference type="EC" id="2.7.7.65"/>
    </reaction>
</comment>
<reference evidence="5" key="1">
    <citation type="journal article" date="2015" name="Genome Announc.">
        <title>High-Quality Draft Genome Sequence of Desulfovibrio carbinoliphilus FW-101-2B, an Organic Acid-Oxidizing Sulfate-Reducing Bacterium Isolated from Uranium(VI)-Contaminated Groundwater.</title>
        <authorList>
            <person name="Ramsay B.D."/>
            <person name="Hwang C."/>
            <person name="Woo H.L."/>
            <person name="Carroll S.L."/>
            <person name="Lucas S."/>
            <person name="Han J."/>
            <person name="Lapidus A.L."/>
            <person name="Cheng J.F."/>
            <person name="Goodwin L.A."/>
            <person name="Pitluck S."/>
            <person name="Peters L."/>
            <person name="Chertkov O."/>
            <person name="Held B."/>
            <person name="Detter J.C."/>
            <person name="Han C.S."/>
            <person name="Tapia R."/>
            <person name="Land M.L."/>
            <person name="Hauser L.J."/>
            <person name="Kyrpides N.C."/>
            <person name="Ivanova N.N."/>
            <person name="Mikhailova N."/>
            <person name="Pagani I."/>
            <person name="Woyke T."/>
            <person name="Arkin A.P."/>
            <person name="Dehal P."/>
            <person name="Chivian D."/>
            <person name="Criddle C.S."/>
            <person name="Wu W."/>
            <person name="Chakraborty R."/>
            <person name="Hazen T.C."/>
            <person name="Fields M.W."/>
        </authorList>
    </citation>
    <scope>NUCLEOTIDE SEQUENCE [LARGE SCALE GENOMIC DNA]</scope>
    <source>
        <strain evidence="5">FW-101-2B</strain>
    </source>
</reference>
<feature type="domain" description="GGDEF" evidence="3">
    <location>
        <begin position="148"/>
        <end position="281"/>
    </location>
</feature>
<dbReference type="GO" id="GO:1902201">
    <property type="term" value="P:negative regulation of bacterial-type flagellum-dependent cell motility"/>
    <property type="evidence" value="ECO:0007669"/>
    <property type="project" value="TreeGrafter"/>
</dbReference>
<dbReference type="GO" id="GO:0043709">
    <property type="term" value="P:cell adhesion involved in single-species biofilm formation"/>
    <property type="evidence" value="ECO:0007669"/>
    <property type="project" value="TreeGrafter"/>
</dbReference>
<keyword evidence="5" id="KW-1185">Reference proteome</keyword>
<dbReference type="NCBIfam" id="TIGR00254">
    <property type="entry name" value="GGDEF"/>
    <property type="match status" value="1"/>
</dbReference>
<evidence type="ECO:0000256" key="1">
    <source>
        <dbReference type="ARBA" id="ARBA00012528"/>
    </source>
</evidence>
<dbReference type="SUPFAM" id="SSF55073">
    <property type="entry name" value="Nucleotide cyclase"/>
    <property type="match status" value="1"/>
</dbReference>
<dbReference type="CDD" id="cd01949">
    <property type="entry name" value="GGDEF"/>
    <property type="match status" value="1"/>
</dbReference>
<dbReference type="Pfam" id="PF00990">
    <property type="entry name" value="GGDEF"/>
    <property type="match status" value="1"/>
</dbReference>
<dbReference type="GO" id="GO:0052621">
    <property type="term" value="F:diguanylate cyclase activity"/>
    <property type="evidence" value="ECO:0007669"/>
    <property type="project" value="UniProtKB-EC"/>
</dbReference>
<dbReference type="FunFam" id="3.30.70.270:FF:000001">
    <property type="entry name" value="Diguanylate cyclase domain protein"/>
    <property type="match status" value="1"/>
</dbReference>
<dbReference type="Gene3D" id="3.30.70.270">
    <property type="match status" value="1"/>
</dbReference>
<dbReference type="Proteomes" id="UP000004662">
    <property type="component" value="Chromosome"/>
</dbReference>
<dbReference type="SMART" id="SM00267">
    <property type="entry name" value="GGDEF"/>
    <property type="match status" value="1"/>
</dbReference>
<evidence type="ECO:0000313" key="4">
    <source>
        <dbReference type="EMBL" id="EHJ46635.1"/>
    </source>
</evidence>
<proteinExistence type="predicted"/>
<evidence type="ECO:0000313" key="5">
    <source>
        <dbReference type="Proteomes" id="UP000004662"/>
    </source>
</evidence>
<name>G7QDX9_9BACT</name>
<dbReference type="GO" id="GO:0005886">
    <property type="term" value="C:plasma membrane"/>
    <property type="evidence" value="ECO:0007669"/>
    <property type="project" value="TreeGrafter"/>
</dbReference>
<dbReference type="PANTHER" id="PTHR45138:SF9">
    <property type="entry name" value="DIGUANYLATE CYCLASE DGCM-RELATED"/>
    <property type="match status" value="1"/>
</dbReference>
<organism evidence="4 5">
    <name type="scientific">Solidesulfovibrio carbinoliphilus subsp. oakridgensis</name>
    <dbReference type="NCBI Taxonomy" id="694327"/>
    <lineage>
        <taxon>Bacteria</taxon>
        <taxon>Pseudomonadati</taxon>
        <taxon>Thermodesulfobacteriota</taxon>
        <taxon>Desulfovibrionia</taxon>
        <taxon>Desulfovibrionales</taxon>
        <taxon>Desulfovibrionaceae</taxon>
        <taxon>Solidesulfovibrio</taxon>
    </lineage>
</organism>
<dbReference type="InterPro" id="IPR029787">
    <property type="entry name" value="Nucleotide_cyclase"/>
</dbReference>
<dbReference type="RefSeq" id="WP_009180070.1">
    <property type="nucleotide sequence ID" value="NZ_CM001368.1"/>
</dbReference>
<dbReference type="AlphaFoldDB" id="G7QDX9"/>
<gene>
    <name evidence="4" type="ORF">DFW101_0618</name>
</gene>
<dbReference type="eggNOG" id="COG3706">
    <property type="taxonomic scope" value="Bacteria"/>
</dbReference>
<protein>
    <recommendedName>
        <fullName evidence="1">diguanylate cyclase</fullName>
        <ecNumber evidence="1">2.7.7.65</ecNumber>
    </recommendedName>
</protein>
<dbReference type="HOGENOM" id="CLU_000445_11_5_7"/>
<dbReference type="OrthoDB" id="9805474at2"/>
<evidence type="ECO:0000256" key="2">
    <source>
        <dbReference type="ARBA" id="ARBA00034247"/>
    </source>
</evidence>
<dbReference type="EC" id="2.7.7.65" evidence="1"/>
<accession>G7QDX9</accession>
<dbReference type="STRING" id="694327.DFW101_0618"/>
<dbReference type="InterPro" id="IPR000160">
    <property type="entry name" value="GGDEF_dom"/>
</dbReference>
<evidence type="ECO:0000259" key="3">
    <source>
        <dbReference type="PROSITE" id="PS50887"/>
    </source>
</evidence>
<sequence>MQLMAKQNSILQTIEAEVFNIKKQAPKHNDYLVKLEKKYGNEVYSKIIYQLTRIQVPPRIAQQHLINVISHMQALSKAVGRDIGFCVACYDYFINVIKYIKNPVLIEEWQLKEKENSADKDELTGLFNRRYFNQQMHQESEKFRRFGSPFSLLMIDIDHFKRFNDTNGHQAGDEVLKIVADVLTRIGRAYDKVTRYGGEEFAVILPLTTRKDAANAAERLRTAIEKQRILFAGKDLGHVTVSIGIATCPIDSLDKTMLVQRADQALYVAKRTRNAVVAYCDYNRRNPEIY</sequence>
<dbReference type="PANTHER" id="PTHR45138">
    <property type="entry name" value="REGULATORY COMPONENTS OF SENSORY TRANSDUCTION SYSTEM"/>
    <property type="match status" value="1"/>
</dbReference>